<keyword evidence="8 13" id="KW-0418">Kinase</keyword>
<evidence type="ECO:0000313" key="17">
    <source>
        <dbReference type="Proteomes" id="UP000438699"/>
    </source>
</evidence>
<dbReference type="GO" id="GO:0000103">
    <property type="term" value="P:sulfate assimilation"/>
    <property type="evidence" value="ECO:0007669"/>
    <property type="project" value="UniProtKB-UniRule"/>
</dbReference>
<protein>
    <recommendedName>
        <fullName evidence="5 13">Adenylyl-sulfate kinase</fullName>
        <ecNumber evidence="5 13">2.7.1.25</ecNumber>
    </recommendedName>
    <alternativeName>
        <fullName evidence="11 13">APS kinase</fullName>
    </alternativeName>
    <alternativeName>
        <fullName evidence="12 13">ATP adenosine-5'-phosphosulfate 3'-phosphotransferase</fullName>
    </alternativeName>
    <alternativeName>
        <fullName evidence="10 13">Adenosine-5'-phosphosulfate kinase</fullName>
    </alternativeName>
</protein>
<dbReference type="CDD" id="cd02027">
    <property type="entry name" value="APSK"/>
    <property type="match status" value="1"/>
</dbReference>
<dbReference type="GO" id="GO:0004020">
    <property type="term" value="F:adenylylsulfate kinase activity"/>
    <property type="evidence" value="ECO:0007669"/>
    <property type="project" value="UniProtKB-UniRule"/>
</dbReference>
<gene>
    <name evidence="13 16" type="primary">cysC</name>
    <name evidence="16" type="ORF">F8A88_10820</name>
</gene>
<dbReference type="RefSeq" id="WP_151151172.1">
    <property type="nucleotide sequence ID" value="NZ_WAIE01000004.1"/>
</dbReference>
<feature type="domain" description="APS kinase" evidence="15">
    <location>
        <begin position="31"/>
        <end position="181"/>
    </location>
</feature>
<dbReference type="GO" id="GO:0005524">
    <property type="term" value="F:ATP binding"/>
    <property type="evidence" value="ECO:0007669"/>
    <property type="project" value="UniProtKB-UniRule"/>
</dbReference>
<evidence type="ECO:0000256" key="9">
    <source>
        <dbReference type="ARBA" id="ARBA00022840"/>
    </source>
</evidence>
<evidence type="ECO:0000256" key="13">
    <source>
        <dbReference type="HAMAP-Rule" id="MF_00065"/>
    </source>
</evidence>
<dbReference type="PANTHER" id="PTHR11055">
    <property type="entry name" value="BIFUNCTIONAL 3'-PHOSPHOADENOSINE 5'-PHOSPHOSULFATE SYNTHASE"/>
    <property type="match status" value="1"/>
</dbReference>
<evidence type="ECO:0000313" key="16">
    <source>
        <dbReference type="EMBL" id="KAB1441429.1"/>
    </source>
</evidence>
<dbReference type="InterPro" id="IPR059117">
    <property type="entry name" value="APS_kinase_dom"/>
</dbReference>
<keyword evidence="7 13" id="KW-0547">Nucleotide-binding</keyword>
<dbReference type="PANTHER" id="PTHR11055:SF1">
    <property type="entry name" value="PAPS SYNTHETASE, ISOFORM D"/>
    <property type="match status" value="1"/>
</dbReference>
<dbReference type="EMBL" id="WAIE01000004">
    <property type="protein sequence ID" value="KAB1441429.1"/>
    <property type="molecule type" value="Genomic_DNA"/>
</dbReference>
<keyword evidence="6 13" id="KW-0808">Transferase</keyword>
<comment type="similarity">
    <text evidence="4 13 14">Belongs to the APS kinase family.</text>
</comment>
<dbReference type="AlphaFoldDB" id="A0A6N6N0R5"/>
<keyword evidence="17" id="KW-1185">Reference proteome</keyword>
<dbReference type="InterPro" id="IPR027417">
    <property type="entry name" value="P-loop_NTPase"/>
</dbReference>
<feature type="binding site" evidence="13">
    <location>
        <begin position="39"/>
        <end position="46"/>
    </location>
    <ligand>
        <name>ATP</name>
        <dbReference type="ChEBI" id="CHEBI:30616"/>
    </ligand>
</feature>
<evidence type="ECO:0000256" key="3">
    <source>
        <dbReference type="ARBA" id="ARBA00004806"/>
    </source>
</evidence>
<dbReference type="GO" id="GO:0070814">
    <property type="term" value="P:hydrogen sulfide biosynthetic process"/>
    <property type="evidence" value="ECO:0007669"/>
    <property type="project" value="UniProtKB-UniRule"/>
</dbReference>
<evidence type="ECO:0000256" key="14">
    <source>
        <dbReference type="RuleBase" id="RU004347"/>
    </source>
</evidence>
<dbReference type="Pfam" id="PF01583">
    <property type="entry name" value="APS_kinase"/>
    <property type="match status" value="1"/>
</dbReference>
<evidence type="ECO:0000256" key="6">
    <source>
        <dbReference type="ARBA" id="ARBA00022679"/>
    </source>
</evidence>
<sequence length="206" mass="22965">MVYLSKKSEKNICKFRGQVSREQREALNGHRSAVFWFTGLSGSGKSTIAHAVEKHLHDRGIRSYVFDGDNVRHGLCGDLSFSPVARSENNRRIAEVCKLFADSGTACLCAFISPYAEDRQHVRDIVGEDDFHEIYIACPVETCEERDCKGYYKLAREGKIKNYTGISAPYEEPEAPQLRVNTAGQSVEQSVGVVLEYVLGVLQPTA</sequence>
<dbReference type="InterPro" id="IPR002891">
    <property type="entry name" value="APS"/>
</dbReference>
<keyword evidence="9 13" id="KW-0067">ATP-binding</keyword>
<feature type="active site" description="Phosphoserine intermediate" evidence="13">
    <location>
        <position position="113"/>
    </location>
</feature>
<keyword evidence="13" id="KW-0597">Phosphoprotein</keyword>
<accession>A0A6N6N0R5</accession>
<comment type="function">
    <text evidence="2 13 14">Catalyzes the synthesis of activated sulfate.</text>
</comment>
<evidence type="ECO:0000259" key="15">
    <source>
        <dbReference type="Pfam" id="PF01583"/>
    </source>
</evidence>
<dbReference type="Gene3D" id="3.40.50.300">
    <property type="entry name" value="P-loop containing nucleotide triphosphate hydrolases"/>
    <property type="match status" value="1"/>
</dbReference>
<evidence type="ECO:0000256" key="7">
    <source>
        <dbReference type="ARBA" id="ARBA00022741"/>
    </source>
</evidence>
<dbReference type="Proteomes" id="UP000438699">
    <property type="component" value="Unassembled WGS sequence"/>
</dbReference>
<evidence type="ECO:0000256" key="4">
    <source>
        <dbReference type="ARBA" id="ARBA00007008"/>
    </source>
</evidence>
<dbReference type="NCBIfam" id="NF003013">
    <property type="entry name" value="PRK03846.1"/>
    <property type="match status" value="1"/>
</dbReference>
<evidence type="ECO:0000256" key="10">
    <source>
        <dbReference type="ARBA" id="ARBA00029724"/>
    </source>
</evidence>
<name>A0A6N6N0R5_9BACT</name>
<dbReference type="HAMAP" id="MF_00065">
    <property type="entry name" value="Adenylyl_sulf_kinase"/>
    <property type="match status" value="1"/>
</dbReference>
<comment type="caution">
    <text evidence="16">The sequence shown here is derived from an EMBL/GenBank/DDBJ whole genome shotgun (WGS) entry which is preliminary data.</text>
</comment>
<comment type="catalytic activity">
    <reaction evidence="1 13 14">
        <text>adenosine 5'-phosphosulfate + ATP = 3'-phosphoadenylyl sulfate + ADP + H(+)</text>
        <dbReference type="Rhea" id="RHEA:24152"/>
        <dbReference type="ChEBI" id="CHEBI:15378"/>
        <dbReference type="ChEBI" id="CHEBI:30616"/>
        <dbReference type="ChEBI" id="CHEBI:58243"/>
        <dbReference type="ChEBI" id="CHEBI:58339"/>
        <dbReference type="ChEBI" id="CHEBI:456216"/>
        <dbReference type="EC" id="2.7.1.25"/>
    </reaction>
</comment>
<organism evidence="16 17">
    <name type="scientific">Pseudodesulfovibrio senegalensis</name>
    <dbReference type="NCBI Taxonomy" id="1721087"/>
    <lineage>
        <taxon>Bacteria</taxon>
        <taxon>Pseudomonadati</taxon>
        <taxon>Thermodesulfobacteriota</taxon>
        <taxon>Desulfovibrionia</taxon>
        <taxon>Desulfovibrionales</taxon>
        <taxon>Desulfovibrionaceae</taxon>
    </lineage>
</organism>
<evidence type="ECO:0000256" key="2">
    <source>
        <dbReference type="ARBA" id="ARBA00002632"/>
    </source>
</evidence>
<evidence type="ECO:0000256" key="8">
    <source>
        <dbReference type="ARBA" id="ARBA00022777"/>
    </source>
</evidence>
<evidence type="ECO:0000256" key="5">
    <source>
        <dbReference type="ARBA" id="ARBA00012121"/>
    </source>
</evidence>
<comment type="pathway">
    <text evidence="3 13 14">Sulfur metabolism; hydrogen sulfide biosynthesis; sulfite from sulfate: step 2/3.</text>
</comment>
<evidence type="ECO:0000256" key="12">
    <source>
        <dbReference type="ARBA" id="ARBA00031464"/>
    </source>
</evidence>
<proteinExistence type="inferred from homology"/>
<evidence type="ECO:0000256" key="1">
    <source>
        <dbReference type="ARBA" id="ARBA00001823"/>
    </source>
</evidence>
<dbReference type="EC" id="2.7.1.25" evidence="5 13"/>
<dbReference type="UniPathway" id="UPA00140">
    <property type="reaction ID" value="UER00205"/>
</dbReference>
<reference evidence="16 17" key="1">
    <citation type="journal article" date="2017" name="Int. J. Syst. Evol. Microbiol.">
        <title>Desulfovibrio senegalensis sp. nov., a mesophilic sulfate reducer isolated from marine sediment.</title>
        <authorList>
            <person name="Thioye A."/>
            <person name="Gam Z.B.A."/>
            <person name="Mbengue M."/>
            <person name="Cayol J.L."/>
            <person name="Joseph-Bartoli M."/>
            <person name="Toure-Kane C."/>
            <person name="Labat M."/>
        </authorList>
    </citation>
    <scope>NUCLEOTIDE SEQUENCE [LARGE SCALE GENOMIC DNA]</scope>
    <source>
        <strain evidence="16 17">DSM 101509</strain>
    </source>
</reference>
<evidence type="ECO:0000256" key="11">
    <source>
        <dbReference type="ARBA" id="ARBA00031393"/>
    </source>
</evidence>
<dbReference type="SUPFAM" id="SSF52540">
    <property type="entry name" value="P-loop containing nucleoside triphosphate hydrolases"/>
    <property type="match status" value="1"/>
</dbReference>
<dbReference type="NCBIfam" id="TIGR00455">
    <property type="entry name" value="apsK"/>
    <property type="match status" value="1"/>
</dbReference>
<dbReference type="OrthoDB" id="9804504at2"/>